<feature type="region of interest" description="Disordered" evidence="12">
    <location>
        <begin position="161"/>
        <end position="203"/>
    </location>
</feature>
<proteinExistence type="predicted"/>
<keyword evidence="5 17" id="KW-0808">Transferase</keyword>
<dbReference type="InterPro" id="IPR050429">
    <property type="entry name" value="PTS_Glucose_EIICBA"/>
</dbReference>
<feature type="compositionally biased region" description="Basic and acidic residues" evidence="12">
    <location>
        <begin position="672"/>
        <end position="682"/>
    </location>
</feature>
<dbReference type="Pfam" id="PF02378">
    <property type="entry name" value="PTS_EIIC"/>
    <property type="match status" value="1"/>
</dbReference>
<dbReference type="InterPro" id="IPR001996">
    <property type="entry name" value="PTS_IIB_1"/>
</dbReference>
<dbReference type="InterPro" id="IPR018113">
    <property type="entry name" value="PTrfase_EIIB_Cys"/>
</dbReference>
<evidence type="ECO:0000256" key="12">
    <source>
        <dbReference type="SAM" id="MobiDB-lite"/>
    </source>
</evidence>
<dbReference type="PANTHER" id="PTHR30009:SF8">
    <property type="entry name" value="PTS SYSTEM, IIBC COMPONENT"/>
    <property type="match status" value="1"/>
</dbReference>
<dbReference type="PROSITE" id="PS00371">
    <property type="entry name" value="PTS_EIIA_TYPE_1_HIS"/>
    <property type="match status" value="1"/>
</dbReference>
<keyword evidence="4" id="KW-0762">Sugar transport</keyword>
<evidence type="ECO:0000259" key="15">
    <source>
        <dbReference type="PROSITE" id="PS51098"/>
    </source>
</evidence>
<dbReference type="Pfam" id="PF00367">
    <property type="entry name" value="PTS_EIIB"/>
    <property type="match status" value="1"/>
</dbReference>
<evidence type="ECO:0000256" key="4">
    <source>
        <dbReference type="ARBA" id="ARBA00022597"/>
    </source>
</evidence>
<dbReference type="InterPro" id="IPR036878">
    <property type="entry name" value="Glu_permease_IIB"/>
</dbReference>
<feature type="domain" description="PTS EIIA type-1" evidence="14">
    <location>
        <begin position="25"/>
        <end position="129"/>
    </location>
</feature>
<dbReference type="AlphaFoldDB" id="A0A285PMV7"/>
<feature type="transmembrane region" description="Helical" evidence="13">
    <location>
        <begin position="347"/>
        <end position="366"/>
    </location>
</feature>
<feature type="transmembrane region" description="Helical" evidence="13">
    <location>
        <begin position="619"/>
        <end position="645"/>
    </location>
</feature>
<evidence type="ECO:0000256" key="1">
    <source>
        <dbReference type="ARBA" id="ARBA00004651"/>
    </source>
</evidence>
<dbReference type="EC" id="2.7.1.69" evidence="17"/>
<dbReference type="GO" id="GO:0009401">
    <property type="term" value="P:phosphoenolpyruvate-dependent sugar phosphotransferase system"/>
    <property type="evidence" value="ECO:0007669"/>
    <property type="project" value="UniProtKB-KW"/>
</dbReference>
<dbReference type="InterPro" id="IPR003352">
    <property type="entry name" value="PTS_EIIC"/>
</dbReference>
<keyword evidence="8" id="KW-0418">Kinase</keyword>
<dbReference type="GO" id="GO:0005886">
    <property type="term" value="C:plasma membrane"/>
    <property type="evidence" value="ECO:0007669"/>
    <property type="project" value="UniProtKB-SubCell"/>
</dbReference>
<dbReference type="NCBIfam" id="TIGR02003">
    <property type="entry name" value="PTS-II-BC-unk1"/>
    <property type="match status" value="1"/>
</dbReference>
<dbReference type="GO" id="GO:0016301">
    <property type="term" value="F:kinase activity"/>
    <property type="evidence" value="ECO:0007669"/>
    <property type="project" value="UniProtKB-KW"/>
</dbReference>
<dbReference type="SUPFAM" id="SSF51261">
    <property type="entry name" value="Duplicated hybrid motif"/>
    <property type="match status" value="1"/>
</dbReference>
<evidence type="ECO:0000313" key="18">
    <source>
        <dbReference type="Proteomes" id="UP000217549"/>
    </source>
</evidence>
<feature type="domain" description="PTS EIIB type-1" evidence="15">
    <location>
        <begin position="682"/>
        <end position="758"/>
    </location>
</feature>
<evidence type="ECO:0000256" key="11">
    <source>
        <dbReference type="PROSITE-ProRule" id="PRU00421"/>
    </source>
</evidence>
<keyword evidence="7 13" id="KW-0812">Transmembrane</keyword>
<dbReference type="PROSITE" id="PS51103">
    <property type="entry name" value="PTS_EIIC_TYPE_1"/>
    <property type="match status" value="1"/>
</dbReference>
<dbReference type="PANTHER" id="PTHR30009">
    <property type="entry name" value="CYTOCHROME C-TYPE SYNTHESIS PROTEIN AND PTS TRANSMEMBRANE COMPONENT"/>
    <property type="match status" value="1"/>
</dbReference>
<feature type="transmembrane region" description="Helical" evidence="13">
    <location>
        <begin position="293"/>
        <end position="311"/>
    </location>
</feature>
<evidence type="ECO:0000313" key="17">
    <source>
        <dbReference type="EMBL" id="SOB70961.1"/>
    </source>
</evidence>
<evidence type="ECO:0000256" key="5">
    <source>
        <dbReference type="ARBA" id="ARBA00022679"/>
    </source>
</evidence>
<dbReference type="SUPFAM" id="SSF55604">
    <property type="entry name" value="Glucose permease domain IIB"/>
    <property type="match status" value="1"/>
</dbReference>
<dbReference type="InterPro" id="IPR013013">
    <property type="entry name" value="PTS_EIIC_1"/>
</dbReference>
<dbReference type="KEGG" id="ehl:EHLA_0193"/>
<feature type="transmembrane region" description="Helical" evidence="13">
    <location>
        <begin position="550"/>
        <end position="572"/>
    </location>
</feature>
<dbReference type="NCBIfam" id="TIGR00826">
    <property type="entry name" value="EIIB_glc"/>
    <property type="match status" value="1"/>
</dbReference>
<dbReference type="PROSITE" id="PS51098">
    <property type="entry name" value="PTS_EIIB_TYPE_1"/>
    <property type="match status" value="1"/>
</dbReference>
<feature type="transmembrane region" description="Helical" evidence="13">
    <location>
        <begin position="224"/>
        <end position="245"/>
    </location>
</feature>
<dbReference type="Gene3D" id="2.70.70.10">
    <property type="entry name" value="Glucose Permease (Domain IIA)"/>
    <property type="match status" value="1"/>
</dbReference>
<dbReference type="GO" id="GO:0008982">
    <property type="term" value="F:protein-N(PI)-phosphohistidine-sugar phosphotransferase activity"/>
    <property type="evidence" value="ECO:0007669"/>
    <property type="project" value="InterPro"/>
</dbReference>
<comment type="subcellular location">
    <subcellularLocation>
        <location evidence="1">Cell membrane</location>
        <topology evidence="1">Multi-pass membrane protein</topology>
    </subcellularLocation>
</comment>
<accession>A0A285PMV7</accession>
<keyword evidence="10 13" id="KW-0472">Membrane</keyword>
<name>A0A285PMV7_9FIRM</name>
<feature type="region of interest" description="Disordered" evidence="12">
    <location>
        <begin position="661"/>
        <end position="682"/>
    </location>
</feature>
<keyword evidence="18" id="KW-1185">Reference proteome</keyword>
<dbReference type="Pfam" id="PF00358">
    <property type="entry name" value="PTS_EIIA_1"/>
    <property type="match status" value="1"/>
</dbReference>
<evidence type="ECO:0000259" key="16">
    <source>
        <dbReference type="PROSITE" id="PS51103"/>
    </source>
</evidence>
<dbReference type="PROSITE" id="PS01035">
    <property type="entry name" value="PTS_EIIB_TYPE_1_CYS"/>
    <property type="match status" value="1"/>
</dbReference>
<gene>
    <name evidence="17" type="ORF">EHLA_0193</name>
</gene>
<evidence type="ECO:0000256" key="3">
    <source>
        <dbReference type="ARBA" id="ARBA00022475"/>
    </source>
</evidence>
<feature type="active site" description="Phosphocysteine intermediate; for EIIB activity" evidence="11">
    <location>
        <position position="704"/>
    </location>
</feature>
<dbReference type="GO" id="GO:0090563">
    <property type="term" value="F:protein-phosphocysteine-sugar phosphotransferase activity"/>
    <property type="evidence" value="ECO:0007669"/>
    <property type="project" value="TreeGrafter"/>
</dbReference>
<feature type="transmembrane region" description="Helical" evidence="13">
    <location>
        <begin position="265"/>
        <end position="286"/>
    </location>
</feature>
<feature type="compositionally biased region" description="Basic and acidic residues" evidence="12">
    <location>
        <begin position="167"/>
        <end position="203"/>
    </location>
</feature>
<evidence type="ECO:0000256" key="7">
    <source>
        <dbReference type="ARBA" id="ARBA00022692"/>
    </source>
</evidence>
<evidence type="ECO:0000256" key="6">
    <source>
        <dbReference type="ARBA" id="ARBA00022683"/>
    </source>
</evidence>
<protein>
    <submittedName>
        <fullName evidence="17">Protein-Npi-phosphohistidine-sugar phosphotransferase</fullName>
        <ecNumber evidence="17">2.7.1.69</ecNumber>
    </submittedName>
</protein>
<evidence type="ECO:0000259" key="14">
    <source>
        <dbReference type="PROSITE" id="PS51093"/>
    </source>
</evidence>
<feature type="transmembrane region" description="Helical" evidence="13">
    <location>
        <begin position="387"/>
        <end position="410"/>
    </location>
</feature>
<dbReference type="RefSeq" id="WP_096238973.1">
    <property type="nucleotide sequence ID" value="NZ_LT907978.1"/>
</dbReference>
<evidence type="ECO:0000256" key="8">
    <source>
        <dbReference type="ARBA" id="ARBA00022777"/>
    </source>
</evidence>
<dbReference type="InterPro" id="IPR011055">
    <property type="entry name" value="Dup_hybrid_motif"/>
</dbReference>
<dbReference type="Gene3D" id="3.30.1360.60">
    <property type="entry name" value="Glucose permease domain IIB"/>
    <property type="match status" value="1"/>
</dbReference>
<reference evidence="18" key="1">
    <citation type="submission" date="2017-09" db="EMBL/GenBank/DDBJ databases">
        <authorList>
            <person name="Shetty A S."/>
        </authorList>
    </citation>
    <scope>NUCLEOTIDE SEQUENCE [LARGE SCALE GENOMIC DNA]</scope>
</reference>
<keyword evidence="2" id="KW-0813">Transport</keyword>
<organism evidence="17 18">
    <name type="scientific">Anaerobutyricum hallii</name>
    <dbReference type="NCBI Taxonomy" id="39488"/>
    <lineage>
        <taxon>Bacteria</taxon>
        <taxon>Bacillati</taxon>
        <taxon>Bacillota</taxon>
        <taxon>Clostridia</taxon>
        <taxon>Lachnospirales</taxon>
        <taxon>Lachnospiraceae</taxon>
        <taxon>Anaerobutyricum</taxon>
    </lineage>
</organism>
<dbReference type="NCBIfam" id="TIGR00830">
    <property type="entry name" value="PTBA"/>
    <property type="match status" value="1"/>
</dbReference>
<evidence type="ECO:0000256" key="9">
    <source>
        <dbReference type="ARBA" id="ARBA00022989"/>
    </source>
</evidence>
<evidence type="ECO:0000256" key="2">
    <source>
        <dbReference type="ARBA" id="ARBA00022448"/>
    </source>
</evidence>
<feature type="transmembrane region" description="Helical" evidence="13">
    <location>
        <begin position="517"/>
        <end position="538"/>
    </location>
</feature>
<dbReference type="EMBL" id="LT907978">
    <property type="protein sequence ID" value="SOB70961.1"/>
    <property type="molecule type" value="Genomic_DNA"/>
</dbReference>
<keyword evidence="9 13" id="KW-1133">Transmembrane helix</keyword>
<feature type="domain" description="PTS EIIC type-1" evidence="16">
    <location>
        <begin position="212"/>
        <end position="657"/>
    </location>
</feature>
<feature type="transmembrane region" description="Helical" evidence="13">
    <location>
        <begin position="578"/>
        <end position="599"/>
    </location>
</feature>
<dbReference type="Proteomes" id="UP000217549">
    <property type="component" value="Chromosome I"/>
</dbReference>
<dbReference type="CDD" id="cd00212">
    <property type="entry name" value="PTS_IIB_glc"/>
    <property type="match status" value="1"/>
</dbReference>
<keyword evidence="3" id="KW-1003">Cell membrane</keyword>
<dbReference type="InterPro" id="IPR011300">
    <property type="entry name" value="PTS_IIBC"/>
</dbReference>
<dbReference type="FunFam" id="2.70.70.10:FF:000001">
    <property type="entry name" value="PTS system glucose-specific IIA component"/>
    <property type="match status" value="1"/>
</dbReference>
<sequence>MESENNLYIVAPVNGQVVPLEQVPDPVFAGKVLGDGCAVIPSDGKIYSPVNGEVSTLVDTKHAYGFMSEDGLEVLVHFGIDTVSLKGEGFISHVKEGDKVKAGDLVAEVDFDFIKSKEMNPITPVLIYNVSEDKEMKICEGQAEAGKTKIISLEDKKEDNNASVAEADGKAEKETGKQDKKSGKTKKSEKDKKSEKVENTQATDKKEKKKLNFNFDFLQKLGKVLMTVIAVMPAAGLMISIGKLVEMAGADMQLVLTIGTVMENIGWAIINNLHILFAIAIGGSWAKERAGGAFAAIIAFILINNITGQIFGVTADMLNDSTAVVHSLFGKEMLVSSYFTSVLGSPALNMGVFIGIISGFVGGIIYNKYYNFRKLPDALSFFNGKRFVPLVVIFWSVIVSVVLAIGWPVVQSGINAFGIWIANSSDTSPVLAPFIYGTLERLLLPFGLHHMLTIPMNYTSFGGTYAIQTGINAGKEVFGQDPLWLAWVTDLINFKDAGDMASYNHLLTTVTPARFKVGQMIGATGLLLGITLAMYRRVDPDKKKKYKSMFISTSLAVFLTGVTEPLEFMFMFCALPLYVVYAILQGCAFALAGVIHLRLHSFGNLEFITRISMSVKAGLGGDIINFVICVIAFFIIGYFVAYFMIGKFKFATPGRLGNYTVDEGEEGQTSEESGKADKKQGDGQPERIIALLGGRENITLVDACMTRLRVTVKNPDEVADAEAWKKEGALGLVKKDNGIQAIYGPKADVLKSDINDIL</sequence>
<evidence type="ECO:0000256" key="13">
    <source>
        <dbReference type="SAM" id="Phobius"/>
    </source>
</evidence>
<dbReference type="PROSITE" id="PS51093">
    <property type="entry name" value="PTS_EIIA_TYPE_1"/>
    <property type="match status" value="1"/>
</dbReference>
<keyword evidence="6" id="KW-0598">Phosphotransferase system</keyword>
<evidence type="ECO:0000256" key="10">
    <source>
        <dbReference type="ARBA" id="ARBA00023136"/>
    </source>
</evidence>
<dbReference type="InterPro" id="IPR001127">
    <property type="entry name" value="PTS_EIIA_1_perm"/>
</dbReference>